<evidence type="ECO:0000313" key="12">
    <source>
        <dbReference type="EMBL" id="TWI50844.1"/>
    </source>
</evidence>
<dbReference type="NCBIfam" id="NF008121">
    <property type="entry name" value="PRK10869.1"/>
    <property type="match status" value="1"/>
</dbReference>
<dbReference type="RefSeq" id="WP_145144655.1">
    <property type="nucleotide sequence ID" value="NZ_VLKY01000014.1"/>
</dbReference>
<keyword evidence="10" id="KW-0175">Coiled coil</keyword>
<evidence type="ECO:0000256" key="9">
    <source>
        <dbReference type="PIRNR" id="PIRNR003128"/>
    </source>
</evidence>
<evidence type="ECO:0000256" key="2">
    <source>
        <dbReference type="ARBA" id="ARBA00009441"/>
    </source>
</evidence>
<dbReference type="AlphaFoldDB" id="A0A562Q2G2"/>
<evidence type="ECO:0000313" key="13">
    <source>
        <dbReference type="Proteomes" id="UP000316905"/>
    </source>
</evidence>
<reference evidence="12 13" key="1">
    <citation type="journal article" date="2015" name="Stand. Genomic Sci.">
        <title>Genomic Encyclopedia of Bacterial and Archaeal Type Strains, Phase III: the genomes of soil and plant-associated and newly described type strains.</title>
        <authorList>
            <person name="Whitman W.B."/>
            <person name="Woyke T."/>
            <person name="Klenk H.P."/>
            <person name="Zhou Y."/>
            <person name="Lilburn T.G."/>
            <person name="Beck B.J."/>
            <person name="De Vos P."/>
            <person name="Vandamme P."/>
            <person name="Eisen J.A."/>
            <person name="Garrity G."/>
            <person name="Hugenholtz P."/>
            <person name="Kyrpides N.C."/>
        </authorList>
    </citation>
    <scope>NUCLEOTIDE SEQUENCE [LARGE SCALE GENOMIC DNA]</scope>
    <source>
        <strain evidence="12 13">CGMCC 1.6858</strain>
    </source>
</reference>
<dbReference type="GO" id="GO:0009432">
    <property type="term" value="P:SOS response"/>
    <property type="evidence" value="ECO:0007669"/>
    <property type="project" value="TreeGrafter"/>
</dbReference>
<dbReference type="GO" id="GO:0006310">
    <property type="term" value="P:DNA recombination"/>
    <property type="evidence" value="ECO:0007669"/>
    <property type="project" value="InterPro"/>
</dbReference>
<evidence type="ECO:0000256" key="6">
    <source>
        <dbReference type="ARBA" id="ARBA00022840"/>
    </source>
</evidence>
<comment type="function">
    <text evidence="1 9">May be involved in recombinational repair of damaged DNA.</text>
</comment>
<dbReference type="Proteomes" id="UP000316905">
    <property type="component" value="Unassembled WGS sequence"/>
</dbReference>
<dbReference type="InterPro" id="IPR027417">
    <property type="entry name" value="P-loop_NTPase"/>
</dbReference>
<dbReference type="EMBL" id="VLKY01000014">
    <property type="protein sequence ID" value="TWI50844.1"/>
    <property type="molecule type" value="Genomic_DNA"/>
</dbReference>
<dbReference type="InterPro" id="IPR003395">
    <property type="entry name" value="RecF/RecN/SMC_N"/>
</dbReference>
<dbReference type="InterPro" id="IPR004604">
    <property type="entry name" value="DNA_recomb/repair_RecN"/>
</dbReference>
<evidence type="ECO:0000256" key="3">
    <source>
        <dbReference type="ARBA" id="ARBA00021315"/>
    </source>
</evidence>
<dbReference type="NCBIfam" id="TIGR00634">
    <property type="entry name" value="recN"/>
    <property type="match status" value="1"/>
</dbReference>
<dbReference type="PANTHER" id="PTHR11059">
    <property type="entry name" value="DNA REPAIR PROTEIN RECN"/>
    <property type="match status" value="1"/>
</dbReference>
<evidence type="ECO:0000256" key="7">
    <source>
        <dbReference type="ARBA" id="ARBA00023204"/>
    </source>
</evidence>
<proteinExistence type="inferred from homology"/>
<accession>A0A562Q2G2</accession>
<dbReference type="FunFam" id="3.40.50.300:FF:000319">
    <property type="entry name" value="DNA repair protein RecN"/>
    <property type="match status" value="1"/>
</dbReference>
<dbReference type="GO" id="GO:0043590">
    <property type="term" value="C:bacterial nucleoid"/>
    <property type="evidence" value="ECO:0007669"/>
    <property type="project" value="TreeGrafter"/>
</dbReference>
<gene>
    <name evidence="12" type="ORF">IQ22_03760</name>
</gene>
<comment type="similarity">
    <text evidence="2 9">Belongs to the RecN family.</text>
</comment>
<evidence type="ECO:0000256" key="10">
    <source>
        <dbReference type="SAM" id="Coils"/>
    </source>
</evidence>
<keyword evidence="4" id="KW-0547">Nucleotide-binding</keyword>
<dbReference type="SUPFAM" id="SSF52540">
    <property type="entry name" value="P-loop containing nucleoside triphosphate hydrolases"/>
    <property type="match status" value="2"/>
</dbReference>
<dbReference type="GO" id="GO:0006281">
    <property type="term" value="P:DNA repair"/>
    <property type="evidence" value="ECO:0007669"/>
    <property type="project" value="UniProtKB-KW"/>
</dbReference>
<feature type="domain" description="RecF/RecN/SMC N-terminal" evidence="11">
    <location>
        <begin position="7"/>
        <end position="509"/>
    </location>
</feature>
<dbReference type="Gene3D" id="3.40.50.300">
    <property type="entry name" value="P-loop containing nucleotide triphosphate hydrolases"/>
    <property type="match status" value="2"/>
</dbReference>
<keyword evidence="5 9" id="KW-0227">DNA damage</keyword>
<dbReference type="PIRSF" id="PIRSF003128">
    <property type="entry name" value="RecN"/>
    <property type="match status" value="1"/>
</dbReference>
<dbReference type="FunFam" id="3.40.50.300:FF:000356">
    <property type="entry name" value="DNA repair protein RecN"/>
    <property type="match status" value="1"/>
</dbReference>
<comment type="caution">
    <text evidence="12">The sequence shown here is derived from an EMBL/GenBank/DDBJ whole genome shotgun (WGS) entry which is preliminary data.</text>
</comment>
<name>A0A562Q2G2_9PSED</name>
<dbReference type="OrthoDB" id="9806954at2"/>
<organism evidence="12 13">
    <name type="scientific">Pseudomonas duriflava</name>
    <dbReference type="NCBI Taxonomy" id="459528"/>
    <lineage>
        <taxon>Bacteria</taxon>
        <taxon>Pseudomonadati</taxon>
        <taxon>Pseudomonadota</taxon>
        <taxon>Gammaproteobacteria</taxon>
        <taxon>Pseudomonadales</taxon>
        <taxon>Pseudomonadaceae</taxon>
        <taxon>Pseudomonas</taxon>
    </lineage>
</organism>
<evidence type="ECO:0000256" key="1">
    <source>
        <dbReference type="ARBA" id="ARBA00003618"/>
    </source>
</evidence>
<evidence type="ECO:0000256" key="8">
    <source>
        <dbReference type="ARBA" id="ARBA00033408"/>
    </source>
</evidence>
<feature type="coiled-coil region" evidence="10">
    <location>
        <begin position="329"/>
        <end position="363"/>
    </location>
</feature>
<evidence type="ECO:0000256" key="4">
    <source>
        <dbReference type="ARBA" id="ARBA00022741"/>
    </source>
</evidence>
<evidence type="ECO:0000259" key="11">
    <source>
        <dbReference type="Pfam" id="PF02463"/>
    </source>
</evidence>
<evidence type="ECO:0000256" key="5">
    <source>
        <dbReference type="ARBA" id="ARBA00022763"/>
    </source>
</evidence>
<keyword evidence="7 9" id="KW-0234">DNA repair</keyword>
<keyword evidence="13" id="KW-1185">Reference proteome</keyword>
<protein>
    <recommendedName>
        <fullName evidence="3 9">DNA repair protein RecN</fullName>
    </recommendedName>
    <alternativeName>
        <fullName evidence="8 9">Recombination protein N</fullName>
    </alternativeName>
</protein>
<dbReference type="CDD" id="cd03241">
    <property type="entry name" value="ABC_RecN"/>
    <property type="match status" value="2"/>
</dbReference>
<keyword evidence="6" id="KW-0067">ATP-binding</keyword>
<dbReference type="Pfam" id="PF02463">
    <property type="entry name" value="SMC_N"/>
    <property type="match status" value="1"/>
</dbReference>
<feature type="coiled-coil region" evidence="10">
    <location>
        <begin position="193"/>
        <end position="220"/>
    </location>
</feature>
<sequence>MLVHLSVRNYAIVEHLDLELQHGMTVITGETGAGKSIMLDALGLTLGDRADSGVVRPGADKADILATFDIRSIPEAQNWLSERDLDNDTLCLLRRVITAEGRSRAYINGSPCPQGDLRALGSLLIDIHSQHEHQSLLKTDTHRRLLDEFAEARDLARQVQLASQRWKQTKQTLERLSSTGEEQRARYQLLSYQLEELNNLALAEGEIESLEQEQKTLASAEHLLVACRQVIDMCSEGEGGNVLSALGASVQRLSSFGHVPKALEEATNLLASAQIQVEEATSEISRFMDHFEADPERQQIVQERLDTIYTLARKHRVQPEDLNTLQINLQQELEALNADDEAIERLEEELASYARHYQEKANELSERRYTRAPALAAAVETEMQRLGMPGGRFAIILQPETSGDLQPNGQETVEFQVSANPGQPLKGLAKVASGGELSRISLAIQVITAQTSRVPTLVFDEVDVGIGGPTAEIVGQLLRRLGESGQVLTVTHLPQVAAQGHHHLFVHKERGASETRTAVAILDKNRRIEEVARMLGGIDLTRESLAHAKKMVNVR</sequence>
<dbReference type="GO" id="GO:0005524">
    <property type="term" value="F:ATP binding"/>
    <property type="evidence" value="ECO:0007669"/>
    <property type="project" value="UniProtKB-KW"/>
</dbReference>
<dbReference type="PANTHER" id="PTHR11059:SF0">
    <property type="entry name" value="DNA REPAIR PROTEIN RECN"/>
    <property type="match status" value="1"/>
</dbReference>